<dbReference type="PANTHER" id="PTHR30404:SF0">
    <property type="entry name" value="N-ACETYLMURAMOYL-L-ALANINE AMIDASE AMIC"/>
    <property type="match status" value="1"/>
</dbReference>
<dbReference type="Proteomes" id="UP000808914">
    <property type="component" value="Unassembled WGS sequence"/>
</dbReference>
<keyword evidence="1 4" id="KW-0378">Hydrolase</keyword>
<dbReference type="SMART" id="SM00646">
    <property type="entry name" value="Ami_3"/>
    <property type="match status" value="1"/>
</dbReference>
<proteinExistence type="predicted"/>
<dbReference type="InterPro" id="IPR050695">
    <property type="entry name" value="N-acetylmuramoyl_amidase_3"/>
</dbReference>
<dbReference type="SUPFAM" id="SSF53187">
    <property type="entry name" value="Zn-dependent exopeptidases"/>
    <property type="match status" value="1"/>
</dbReference>
<dbReference type="InterPro" id="IPR044081">
    <property type="entry name" value="DUF5776"/>
</dbReference>
<reference evidence="4 5" key="1">
    <citation type="submission" date="2021-01" db="EMBL/GenBank/DDBJ databases">
        <title>Genomic Encyclopedia of Type Strains, Phase IV (KMG-IV): sequencing the most valuable type-strain genomes for metagenomic binning, comparative biology and taxonomic classification.</title>
        <authorList>
            <person name="Goeker M."/>
        </authorList>
    </citation>
    <scope>NUCLEOTIDE SEQUENCE [LARGE SCALE GENOMIC DNA]</scope>
    <source>
        <strain evidence="4 5">DSM 28236</strain>
    </source>
</reference>
<evidence type="ECO:0000313" key="4">
    <source>
        <dbReference type="EMBL" id="MBM7646375.1"/>
    </source>
</evidence>
<dbReference type="RefSeq" id="WP_205004262.1">
    <property type="nucleotide sequence ID" value="NZ_JAFBER010000020.1"/>
</dbReference>
<gene>
    <name evidence="4" type="ORF">JOD45_002603</name>
</gene>
<dbReference type="InterPro" id="IPR002508">
    <property type="entry name" value="MurNAc-LAA_cat"/>
</dbReference>
<evidence type="ECO:0000313" key="5">
    <source>
        <dbReference type="Proteomes" id="UP000808914"/>
    </source>
</evidence>
<sequence>MTFKLFLDPGHGGSDPGTEGNGLEEKNITLEISKEIYHILTSEYSDVSVKMSRTGDTYPTLAERTNEANQWGADFFLSIHINSGGGEGYEDYIDTGLSDSSRTGQIRNDIHSEVIKVNGLGDRGEKKADYYVLRNTIMPAVLTENGFIDNAGDAAKMKDPSWITAVARGHVNGLVKAFGLKDQSGSGTFLIRVKADSLWYYNKPDWHAKAGIVHKGDVFTVVDILTVEGSEMYKLKSGNYITANPQYVEKVQG</sequence>
<dbReference type="PANTHER" id="PTHR30404">
    <property type="entry name" value="N-ACETYLMURAMOYL-L-ALANINE AMIDASE"/>
    <property type="match status" value="1"/>
</dbReference>
<dbReference type="Pfam" id="PF19087">
    <property type="entry name" value="DUF5776"/>
    <property type="match status" value="1"/>
</dbReference>
<dbReference type="CDD" id="cd02696">
    <property type="entry name" value="MurNAc-LAA"/>
    <property type="match status" value="1"/>
</dbReference>
<name>A0ABS2Q363_9BACL</name>
<protein>
    <submittedName>
        <fullName evidence="4">N-acetylmuramoyl-L-alanine amidase</fullName>
        <ecNumber evidence="4">3.5.1.28</ecNumber>
    </submittedName>
</protein>
<accession>A0ABS2Q363</accession>
<keyword evidence="5" id="KW-1185">Reference proteome</keyword>
<feature type="region of interest" description="Disordered" evidence="2">
    <location>
        <begin position="1"/>
        <end position="23"/>
    </location>
</feature>
<evidence type="ECO:0000256" key="1">
    <source>
        <dbReference type="ARBA" id="ARBA00022801"/>
    </source>
</evidence>
<dbReference type="EC" id="3.5.1.28" evidence="4"/>
<dbReference type="EMBL" id="JAFBER010000020">
    <property type="protein sequence ID" value="MBM7646375.1"/>
    <property type="molecule type" value="Genomic_DNA"/>
</dbReference>
<comment type="caution">
    <text evidence="4">The sequence shown here is derived from an EMBL/GenBank/DDBJ whole genome shotgun (WGS) entry which is preliminary data.</text>
</comment>
<organism evidence="4 5">
    <name type="scientific">Scopulibacillus daqui</name>
    <dbReference type="NCBI Taxonomy" id="1469162"/>
    <lineage>
        <taxon>Bacteria</taxon>
        <taxon>Bacillati</taxon>
        <taxon>Bacillota</taxon>
        <taxon>Bacilli</taxon>
        <taxon>Bacillales</taxon>
        <taxon>Sporolactobacillaceae</taxon>
        <taxon>Scopulibacillus</taxon>
    </lineage>
</organism>
<dbReference type="Pfam" id="PF01520">
    <property type="entry name" value="Amidase_3"/>
    <property type="match status" value="1"/>
</dbReference>
<evidence type="ECO:0000259" key="3">
    <source>
        <dbReference type="SMART" id="SM00646"/>
    </source>
</evidence>
<dbReference type="Gene3D" id="3.40.630.40">
    <property type="entry name" value="Zn-dependent exopeptidases"/>
    <property type="match status" value="1"/>
</dbReference>
<evidence type="ECO:0000256" key="2">
    <source>
        <dbReference type="SAM" id="MobiDB-lite"/>
    </source>
</evidence>
<dbReference type="GO" id="GO:0008745">
    <property type="term" value="F:N-acetylmuramoyl-L-alanine amidase activity"/>
    <property type="evidence" value="ECO:0007669"/>
    <property type="project" value="UniProtKB-EC"/>
</dbReference>
<feature type="domain" description="MurNAc-LAA" evidence="3">
    <location>
        <begin position="65"/>
        <end position="175"/>
    </location>
</feature>